<evidence type="ECO:0000313" key="6">
    <source>
        <dbReference type="EMBL" id="CCX09744.1"/>
    </source>
</evidence>
<evidence type="ECO:0000313" key="7">
    <source>
        <dbReference type="Proteomes" id="UP000018144"/>
    </source>
</evidence>
<dbReference type="InterPro" id="IPR006603">
    <property type="entry name" value="PQ-loop_rpt"/>
</dbReference>
<dbReference type="GO" id="GO:0005802">
    <property type="term" value="C:trans-Golgi network"/>
    <property type="evidence" value="ECO:0007669"/>
    <property type="project" value="TreeGrafter"/>
</dbReference>
<comment type="subcellular location">
    <subcellularLocation>
        <location evidence="1">Membrane</location>
        <topology evidence="1">Multi-pass membrane protein</topology>
    </subcellularLocation>
</comment>
<dbReference type="STRING" id="1076935.U4LEN9"/>
<evidence type="ECO:0000256" key="2">
    <source>
        <dbReference type="ARBA" id="ARBA00022692"/>
    </source>
</evidence>
<evidence type="ECO:0000256" key="3">
    <source>
        <dbReference type="ARBA" id="ARBA00022989"/>
    </source>
</evidence>
<dbReference type="GO" id="GO:0005768">
    <property type="term" value="C:endosome"/>
    <property type="evidence" value="ECO:0007669"/>
    <property type="project" value="TreeGrafter"/>
</dbReference>
<reference evidence="6 7" key="1">
    <citation type="journal article" date="2013" name="PLoS Genet.">
        <title>The genome and development-dependent transcriptomes of Pyronema confluens: a window into fungal evolution.</title>
        <authorList>
            <person name="Traeger S."/>
            <person name="Altegoer F."/>
            <person name="Freitag M."/>
            <person name="Gabaldon T."/>
            <person name="Kempken F."/>
            <person name="Kumar A."/>
            <person name="Marcet-Houben M."/>
            <person name="Poggeler S."/>
            <person name="Stajich J.E."/>
            <person name="Nowrousian M."/>
        </authorList>
    </citation>
    <scope>NUCLEOTIDE SEQUENCE [LARGE SCALE GENOMIC DNA]</scope>
    <source>
        <strain evidence="7">CBS 100304</strain>
        <tissue evidence="6">Vegetative mycelium</tissue>
    </source>
</reference>
<gene>
    <name evidence="6" type="ORF">PCON_09337</name>
</gene>
<protein>
    <submittedName>
        <fullName evidence="6">Similar to PQ-loop repeat-containing protein 1 acc. no. Q0VCC1</fullName>
    </submittedName>
</protein>
<name>U4LEN9_PYROM</name>
<dbReference type="GO" id="GO:0005829">
    <property type="term" value="C:cytosol"/>
    <property type="evidence" value="ECO:0007669"/>
    <property type="project" value="GOC"/>
</dbReference>
<dbReference type="GO" id="GO:0045332">
    <property type="term" value="P:phospholipid translocation"/>
    <property type="evidence" value="ECO:0007669"/>
    <property type="project" value="TreeGrafter"/>
</dbReference>
<dbReference type="eggNOG" id="KOG2913">
    <property type="taxonomic scope" value="Eukaryota"/>
</dbReference>
<dbReference type="AlphaFoldDB" id="U4LEN9"/>
<sequence length="243" mass="27598">MGVFSLMIQYIAPPFIITSPITSYADQIRSMHLQRSSRGFSLDTPLIMLVSSILRVFYWFGADFQISLLIQAILTIGVQLTLLKVALDHRPPPDVSPFSTVASSSRPYSFWQWRSQRPYWTFLVYFVIATAFLQLLLGKSQTWVDALGYIALGIEATLPLPQVFANEKGRSCQGFRVSVLTMWLIGDAMKMVYFWTGDKIGTQFKLCAGVQMVFDMYLGVQFLRFGAGPITKKEEEMKEMQVL</sequence>
<keyword evidence="2 5" id="KW-0812">Transmembrane</keyword>
<keyword evidence="4 5" id="KW-0472">Membrane</keyword>
<feature type="transmembrane region" description="Helical" evidence="5">
    <location>
        <begin position="119"/>
        <end position="137"/>
    </location>
</feature>
<dbReference type="OMA" id="FKMWFFF"/>
<dbReference type="Pfam" id="PF04193">
    <property type="entry name" value="PQ-loop"/>
    <property type="match status" value="1"/>
</dbReference>
<dbReference type="PANTHER" id="PTHR14856">
    <property type="entry name" value="PQ-LOOP REPEAT-CONTAINING PROTEIN 1-LIKE PROTEIN"/>
    <property type="match status" value="1"/>
</dbReference>
<accession>U4LEN9</accession>
<keyword evidence="7" id="KW-1185">Reference proteome</keyword>
<dbReference type="Gene3D" id="1.20.1280.290">
    <property type="match status" value="1"/>
</dbReference>
<keyword evidence="3 5" id="KW-1133">Transmembrane helix</keyword>
<organism evidence="6 7">
    <name type="scientific">Pyronema omphalodes (strain CBS 100304)</name>
    <name type="common">Pyronema confluens</name>
    <dbReference type="NCBI Taxonomy" id="1076935"/>
    <lineage>
        <taxon>Eukaryota</taxon>
        <taxon>Fungi</taxon>
        <taxon>Dikarya</taxon>
        <taxon>Ascomycota</taxon>
        <taxon>Pezizomycotina</taxon>
        <taxon>Pezizomycetes</taxon>
        <taxon>Pezizales</taxon>
        <taxon>Pyronemataceae</taxon>
        <taxon>Pyronema</taxon>
    </lineage>
</organism>
<dbReference type="GO" id="GO:0042147">
    <property type="term" value="P:retrograde transport, endosome to Golgi"/>
    <property type="evidence" value="ECO:0007669"/>
    <property type="project" value="TreeGrafter"/>
</dbReference>
<dbReference type="EMBL" id="HF935494">
    <property type="protein sequence ID" value="CCX09744.1"/>
    <property type="molecule type" value="Genomic_DNA"/>
</dbReference>
<evidence type="ECO:0000256" key="5">
    <source>
        <dbReference type="SAM" id="Phobius"/>
    </source>
</evidence>
<dbReference type="InterPro" id="IPR052241">
    <property type="entry name" value="SLC66/Scramblase_ANY1"/>
</dbReference>
<proteinExistence type="predicted"/>
<dbReference type="PANTHER" id="PTHR14856:SF9">
    <property type="entry name" value="PQ-LOOP REPEAT-CONTAINING PROTEIN 1"/>
    <property type="match status" value="1"/>
</dbReference>
<dbReference type="Proteomes" id="UP000018144">
    <property type="component" value="Unassembled WGS sequence"/>
</dbReference>
<dbReference type="GO" id="GO:0016020">
    <property type="term" value="C:membrane"/>
    <property type="evidence" value="ECO:0007669"/>
    <property type="project" value="UniProtKB-SubCell"/>
</dbReference>
<evidence type="ECO:0000256" key="1">
    <source>
        <dbReference type="ARBA" id="ARBA00004141"/>
    </source>
</evidence>
<evidence type="ECO:0000256" key="4">
    <source>
        <dbReference type="ARBA" id="ARBA00023136"/>
    </source>
</evidence>
<dbReference type="OrthoDB" id="292213at2759"/>